<dbReference type="InterPro" id="IPR036390">
    <property type="entry name" value="WH_DNA-bd_sf"/>
</dbReference>
<dbReference type="AlphaFoldDB" id="A0A3G9GAX6"/>
<comment type="similarity">
    <text evidence="1">Belongs to the LysR transcriptional regulatory family.</text>
</comment>
<protein>
    <submittedName>
        <fullName evidence="6">Transcriptional regulator, LysR family</fullName>
    </submittedName>
</protein>
<dbReference type="OrthoDB" id="5671700at2"/>
<keyword evidence="3" id="KW-0238">DNA-binding</keyword>
<keyword evidence="7" id="KW-1185">Reference proteome</keyword>
<dbReference type="RefSeq" id="WP_089084052.1">
    <property type="nucleotide sequence ID" value="NZ_AP018823.1"/>
</dbReference>
<reference evidence="7" key="3">
    <citation type="journal article" date="2017" name="Plant Physiol. Biochem.">
        <title>Differential oxidative and antioxidative response of duckweed Lemna minor toward plant growth promoting/inhibiting bacteria.</title>
        <authorList>
            <person name="Ishizawa H."/>
            <person name="Kuroda M."/>
            <person name="Morikawa M."/>
            <person name="Ike M."/>
        </authorList>
    </citation>
    <scope>NUCLEOTIDE SEQUENCE [LARGE SCALE GENOMIC DNA]</scope>
    <source>
        <strain evidence="7">H3</strain>
    </source>
</reference>
<dbReference type="PRINTS" id="PR00039">
    <property type="entry name" value="HTHLYSR"/>
</dbReference>
<keyword evidence="2" id="KW-0805">Transcription regulation</keyword>
<proteinExistence type="inferred from homology"/>
<evidence type="ECO:0000256" key="2">
    <source>
        <dbReference type="ARBA" id="ARBA00023015"/>
    </source>
</evidence>
<evidence type="ECO:0000256" key="4">
    <source>
        <dbReference type="ARBA" id="ARBA00023163"/>
    </source>
</evidence>
<dbReference type="InterPro" id="IPR000847">
    <property type="entry name" value="LysR_HTH_N"/>
</dbReference>
<sequence length="298" mass="33248">MDFHLAALKAFVTAAREASFSRAADCLHLTQPGLSKRIRSLEDGLRVELFDRIGRRTVLTEAGRAFLPHALRILAEAEQASQLLRSLQPAQVGKLHLATTQHIGLYYLKPVLADFVRQYPGIDLTVDFKTSAETHKLLCQGELELGFMSEPPLHEQALDYVAVLEERLCFAVAGQHPLALLKALTLQDLARYPALLPGSNTRCRRLIENLFQQQATPLDVREPSNYLEALRMLVEAGLGWTALPEVMISSTLCRLPLAEYEPSRTIMLAYHRKISLSGPARLFLEWVKTHPLGVHSAA</sequence>
<dbReference type="Gene3D" id="1.10.10.10">
    <property type="entry name" value="Winged helix-like DNA-binding domain superfamily/Winged helix DNA-binding domain"/>
    <property type="match status" value="1"/>
</dbReference>
<gene>
    <name evidence="6" type="ORF">DLM_0297</name>
</gene>
<dbReference type="EMBL" id="AP018823">
    <property type="protein sequence ID" value="BBF83973.1"/>
    <property type="molecule type" value="Genomic_DNA"/>
</dbReference>
<dbReference type="GO" id="GO:0000976">
    <property type="term" value="F:transcription cis-regulatory region binding"/>
    <property type="evidence" value="ECO:0007669"/>
    <property type="project" value="TreeGrafter"/>
</dbReference>
<dbReference type="PROSITE" id="PS50931">
    <property type="entry name" value="HTH_LYSR"/>
    <property type="match status" value="1"/>
</dbReference>
<evidence type="ECO:0000256" key="3">
    <source>
        <dbReference type="ARBA" id="ARBA00023125"/>
    </source>
</evidence>
<dbReference type="CDD" id="cd05466">
    <property type="entry name" value="PBP2_LTTR_substrate"/>
    <property type="match status" value="1"/>
</dbReference>
<evidence type="ECO:0000256" key="1">
    <source>
        <dbReference type="ARBA" id="ARBA00009437"/>
    </source>
</evidence>
<dbReference type="SUPFAM" id="SSF53850">
    <property type="entry name" value="Periplasmic binding protein-like II"/>
    <property type="match status" value="1"/>
</dbReference>
<dbReference type="Proteomes" id="UP000198290">
    <property type="component" value="Chromosome"/>
</dbReference>
<dbReference type="PANTHER" id="PTHR30126:SF81">
    <property type="entry name" value="HTH-TYPE TRANSCRIPTIONAL REGULATOR ILVY"/>
    <property type="match status" value="1"/>
</dbReference>
<dbReference type="KEGG" id="amah:DLM_0297"/>
<dbReference type="SUPFAM" id="SSF46785">
    <property type="entry name" value="Winged helix' DNA-binding domain"/>
    <property type="match status" value="1"/>
</dbReference>
<name>A0A3G9GAX6_9NEIS</name>
<dbReference type="Gene3D" id="3.40.190.290">
    <property type="match status" value="1"/>
</dbReference>
<dbReference type="Pfam" id="PF03466">
    <property type="entry name" value="LysR_substrate"/>
    <property type="match status" value="1"/>
</dbReference>
<dbReference type="FunFam" id="1.10.10.10:FF:000001">
    <property type="entry name" value="LysR family transcriptional regulator"/>
    <property type="match status" value="1"/>
</dbReference>
<feature type="domain" description="HTH lysR-type" evidence="5">
    <location>
        <begin position="1"/>
        <end position="60"/>
    </location>
</feature>
<evidence type="ECO:0000259" key="5">
    <source>
        <dbReference type="PROSITE" id="PS50931"/>
    </source>
</evidence>
<evidence type="ECO:0000313" key="6">
    <source>
        <dbReference type="EMBL" id="BBF83973.1"/>
    </source>
</evidence>
<dbReference type="PANTHER" id="PTHR30126">
    <property type="entry name" value="HTH-TYPE TRANSCRIPTIONAL REGULATOR"/>
    <property type="match status" value="1"/>
</dbReference>
<dbReference type="InterPro" id="IPR005119">
    <property type="entry name" value="LysR_subst-bd"/>
</dbReference>
<evidence type="ECO:0000313" key="7">
    <source>
        <dbReference type="Proteomes" id="UP000198290"/>
    </source>
</evidence>
<dbReference type="InterPro" id="IPR036388">
    <property type="entry name" value="WH-like_DNA-bd_sf"/>
</dbReference>
<keyword evidence="4" id="KW-0804">Transcription</keyword>
<organism evidence="6 7">
    <name type="scientific">Aquitalea magnusonii</name>
    <dbReference type="NCBI Taxonomy" id="332411"/>
    <lineage>
        <taxon>Bacteria</taxon>
        <taxon>Pseudomonadati</taxon>
        <taxon>Pseudomonadota</taxon>
        <taxon>Betaproteobacteria</taxon>
        <taxon>Neisseriales</taxon>
        <taxon>Chromobacteriaceae</taxon>
        <taxon>Aquitalea</taxon>
    </lineage>
</organism>
<dbReference type="STRING" id="332411.VI06_04540"/>
<dbReference type="GO" id="GO:0003700">
    <property type="term" value="F:DNA-binding transcription factor activity"/>
    <property type="evidence" value="ECO:0007669"/>
    <property type="project" value="InterPro"/>
</dbReference>
<reference evidence="7" key="1">
    <citation type="journal article" date="2017" name="Biotechnol. Biofuels">
        <title>Evaluation of environmental bacterial communities as a factor affecting the growth of duckweed Lemna minor.</title>
        <authorList>
            <person name="Ishizawa H."/>
            <person name="Kuroda M."/>
            <person name="Morikawa M."/>
            <person name="Ike M."/>
        </authorList>
    </citation>
    <scope>NUCLEOTIDE SEQUENCE [LARGE SCALE GENOMIC DNA]</scope>
    <source>
        <strain evidence="7">H3</strain>
    </source>
</reference>
<reference evidence="6 7" key="2">
    <citation type="journal article" date="2017" name="Genome Announc.">
        <title>Draft genome sequence of Aquitalea magnusonii strain H3, a plant growth-promoting bacterium of duckweed Lemna minor.</title>
        <authorList>
            <person name="Ishizawa H."/>
            <person name="Kuroda M."/>
            <person name="Ike M."/>
        </authorList>
    </citation>
    <scope>NUCLEOTIDE SEQUENCE [LARGE SCALE GENOMIC DNA]</scope>
    <source>
        <strain evidence="6 7">H3</strain>
    </source>
</reference>
<dbReference type="Pfam" id="PF00126">
    <property type="entry name" value="HTH_1"/>
    <property type="match status" value="1"/>
</dbReference>
<accession>A0A3G9GAX6</accession>